<accession>A0ABP4QY41</accession>
<dbReference type="EMBL" id="BAAAMU010000015">
    <property type="protein sequence ID" value="GAA1628009.1"/>
    <property type="molecule type" value="Genomic_DNA"/>
</dbReference>
<name>A0ABP4QY41_9ACTN</name>
<dbReference type="Proteomes" id="UP001500064">
    <property type="component" value="Unassembled WGS sequence"/>
</dbReference>
<reference evidence="2" key="1">
    <citation type="journal article" date="2019" name="Int. J. Syst. Evol. Microbiol.">
        <title>The Global Catalogue of Microorganisms (GCM) 10K type strain sequencing project: providing services to taxonomists for standard genome sequencing and annotation.</title>
        <authorList>
            <consortium name="The Broad Institute Genomics Platform"/>
            <consortium name="The Broad Institute Genome Sequencing Center for Infectious Disease"/>
            <person name="Wu L."/>
            <person name="Ma J."/>
        </authorList>
    </citation>
    <scope>NUCLEOTIDE SEQUENCE [LARGE SCALE GENOMIC DNA]</scope>
    <source>
        <strain evidence="2">JCM 13929</strain>
    </source>
</reference>
<sequence length="81" mass="8110">MLSLTPLNGFSATAALSVTGLPPARITIKPSATQVRADKAVTVTVRAASTLPPGVHAFAISGAVGSTVRSVPFSLTVTLPP</sequence>
<dbReference type="RefSeq" id="WP_346104399.1">
    <property type="nucleotide sequence ID" value="NZ_BAAAMU010000015.1"/>
</dbReference>
<keyword evidence="2" id="KW-1185">Reference proteome</keyword>
<comment type="caution">
    <text evidence="1">The sequence shown here is derived from an EMBL/GenBank/DDBJ whole genome shotgun (WGS) entry which is preliminary data.</text>
</comment>
<organism evidence="1 2">
    <name type="scientific">Nonomuraea maheshkhaliensis</name>
    <dbReference type="NCBI Taxonomy" id="419590"/>
    <lineage>
        <taxon>Bacteria</taxon>
        <taxon>Bacillati</taxon>
        <taxon>Actinomycetota</taxon>
        <taxon>Actinomycetes</taxon>
        <taxon>Streptosporangiales</taxon>
        <taxon>Streptosporangiaceae</taxon>
        <taxon>Nonomuraea</taxon>
    </lineage>
</organism>
<evidence type="ECO:0000313" key="1">
    <source>
        <dbReference type="EMBL" id="GAA1628009.1"/>
    </source>
</evidence>
<protein>
    <submittedName>
        <fullName evidence="1">Uncharacterized protein</fullName>
    </submittedName>
</protein>
<gene>
    <name evidence="1" type="ORF">GCM10009733_025920</name>
</gene>
<evidence type="ECO:0000313" key="2">
    <source>
        <dbReference type="Proteomes" id="UP001500064"/>
    </source>
</evidence>
<proteinExistence type="predicted"/>